<feature type="signal peptide" evidence="1">
    <location>
        <begin position="1"/>
        <end position="20"/>
    </location>
</feature>
<accession>A0ABP8HUC1</accession>
<keyword evidence="3" id="KW-1185">Reference proteome</keyword>
<comment type="caution">
    <text evidence="2">The sequence shown here is derived from an EMBL/GenBank/DDBJ whole genome shotgun (WGS) entry which is preliminary data.</text>
</comment>
<dbReference type="Proteomes" id="UP001501725">
    <property type="component" value="Unassembled WGS sequence"/>
</dbReference>
<feature type="chain" id="PRO_5045628309" evidence="1">
    <location>
        <begin position="21"/>
        <end position="290"/>
    </location>
</feature>
<dbReference type="RefSeq" id="WP_345258400.1">
    <property type="nucleotide sequence ID" value="NZ_BAABGY010000019.1"/>
</dbReference>
<proteinExistence type="predicted"/>
<organism evidence="2 3">
    <name type="scientific">Flaviaesturariibacter amylovorans</name>
    <dbReference type="NCBI Taxonomy" id="1084520"/>
    <lineage>
        <taxon>Bacteria</taxon>
        <taxon>Pseudomonadati</taxon>
        <taxon>Bacteroidota</taxon>
        <taxon>Chitinophagia</taxon>
        <taxon>Chitinophagales</taxon>
        <taxon>Chitinophagaceae</taxon>
        <taxon>Flaviaestuariibacter</taxon>
    </lineage>
</organism>
<evidence type="ECO:0000313" key="2">
    <source>
        <dbReference type="EMBL" id="GAA4344596.1"/>
    </source>
</evidence>
<dbReference type="EMBL" id="BAABGY010000019">
    <property type="protein sequence ID" value="GAA4344596.1"/>
    <property type="molecule type" value="Genomic_DNA"/>
</dbReference>
<keyword evidence="1" id="KW-0732">Signal</keyword>
<sequence>MARFVFLILVLCASAGLAEAQRSLIAGTYVALIRDDIGYDNCCTLNEVLQLDTAGRFRYYRLNDQGDYSTEHLTTGRYVAGAHELRFEPDSTKRPKPWFPNDPMDAPFHDTLLRTGTPHLRSKGPVQFIGGGSNEVVTWYRINWQQLDSLHLHYMIAGDSTGGSKLLFFTRGKPLVFSYSLSRYYIRDSAGHAATVQGTDEIRMTPAREQELIRRLEAGPVFETPLDPESLYNPAFSLSIYAGGQVIKAHGSYLSPALAAWLLGPLLAGERIAHREAAWWGYPRVPHAKR</sequence>
<evidence type="ECO:0000313" key="3">
    <source>
        <dbReference type="Proteomes" id="UP001501725"/>
    </source>
</evidence>
<name>A0ABP8HUC1_9BACT</name>
<gene>
    <name evidence="2" type="ORF">GCM10023184_46120</name>
</gene>
<reference evidence="3" key="1">
    <citation type="journal article" date="2019" name="Int. J. Syst. Evol. Microbiol.">
        <title>The Global Catalogue of Microorganisms (GCM) 10K type strain sequencing project: providing services to taxonomists for standard genome sequencing and annotation.</title>
        <authorList>
            <consortium name="The Broad Institute Genomics Platform"/>
            <consortium name="The Broad Institute Genome Sequencing Center for Infectious Disease"/>
            <person name="Wu L."/>
            <person name="Ma J."/>
        </authorList>
    </citation>
    <scope>NUCLEOTIDE SEQUENCE [LARGE SCALE GENOMIC DNA]</scope>
    <source>
        <strain evidence="3">JCM 17919</strain>
    </source>
</reference>
<protein>
    <submittedName>
        <fullName evidence="2">Uncharacterized protein</fullName>
    </submittedName>
</protein>
<evidence type="ECO:0000256" key="1">
    <source>
        <dbReference type="SAM" id="SignalP"/>
    </source>
</evidence>